<protein>
    <submittedName>
        <fullName evidence="2">Uncharacterized protein</fullName>
    </submittedName>
</protein>
<dbReference type="Proteomes" id="UP000516380">
    <property type="component" value="Chromosome"/>
</dbReference>
<gene>
    <name evidence="2" type="ORF">NIIDMKKI_76520</name>
</gene>
<keyword evidence="3" id="KW-1185">Reference proteome</keyword>
<evidence type="ECO:0000313" key="3">
    <source>
        <dbReference type="Proteomes" id="UP000516380"/>
    </source>
</evidence>
<sequence length="98" mass="10773">MDFFDQLPQQRGHATNVDKAQQRVVRGAGDLITLRGAHHVGLMVTGMKEAIGRYRVAVPIQHLQLDRVIRMGRAPGTTSAMRIDCPNGNRTNASPVTQ</sequence>
<reference evidence="2 3" key="1">
    <citation type="submission" date="2020-07" db="EMBL/GenBank/DDBJ databases">
        <title>Mycobacterium kansasii (former subtype) with zoonotic potential isolated from diseased indoor pet cat, Japan.</title>
        <authorList>
            <person name="Fukano H."/>
            <person name="Terazono T."/>
            <person name="Hoshino Y."/>
        </authorList>
    </citation>
    <scope>NUCLEOTIDE SEQUENCE [LARGE SCALE GENOMIC DNA]</scope>
    <source>
        <strain evidence="2 3">Kuro-I</strain>
    </source>
</reference>
<feature type="compositionally biased region" description="Polar residues" evidence="1">
    <location>
        <begin position="88"/>
        <end position="98"/>
    </location>
</feature>
<proteinExistence type="predicted"/>
<organism evidence="2 3">
    <name type="scientific">Mycobacterium kansasii</name>
    <dbReference type="NCBI Taxonomy" id="1768"/>
    <lineage>
        <taxon>Bacteria</taxon>
        <taxon>Bacillati</taxon>
        <taxon>Actinomycetota</taxon>
        <taxon>Actinomycetes</taxon>
        <taxon>Mycobacteriales</taxon>
        <taxon>Mycobacteriaceae</taxon>
        <taxon>Mycobacterium</taxon>
    </lineage>
</organism>
<name>A0A7G1IN86_MYCKA</name>
<dbReference type="EMBL" id="AP023343">
    <property type="protein sequence ID" value="BCI92446.1"/>
    <property type="molecule type" value="Genomic_DNA"/>
</dbReference>
<evidence type="ECO:0000256" key="1">
    <source>
        <dbReference type="SAM" id="MobiDB-lite"/>
    </source>
</evidence>
<dbReference type="AlphaFoldDB" id="A0A7G1IN86"/>
<accession>A0A7G1IN86</accession>
<feature type="region of interest" description="Disordered" evidence="1">
    <location>
        <begin position="77"/>
        <end position="98"/>
    </location>
</feature>
<evidence type="ECO:0000313" key="2">
    <source>
        <dbReference type="EMBL" id="BCI92446.1"/>
    </source>
</evidence>